<dbReference type="Gene3D" id="3.10.350.10">
    <property type="entry name" value="LysM domain"/>
    <property type="match status" value="1"/>
</dbReference>
<dbReference type="OrthoDB" id="370541at2"/>
<keyword evidence="4" id="KW-1185">Reference proteome</keyword>
<dbReference type="SMART" id="SM00257">
    <property type="entry name" value="LysM"/>
    <property type="match status" value="1"/>
</dbReference>
<organism evidence="3 4">
    <name type="scientific">Dichotomicrobium thermohalophilum</name>
    <dbReference type="NCBI Taxonomy" id="933063"/>
    <lineage>
        <taxon>Bacteria</taxon>
        <taxon>Pseudomonadati</taxon>
        <taxon>Pseudomonadota</taxon>
        <taxon>Alphaproteobacteria</taxon>
        <taxon>Hyphomicrobiales</taxon>
        <taxon>Hyphomicrobiaceae</taxon>
        <taxon>Dichotomicrobium</taxon>
    </lineage>
</organism>
<gene>
    <name evidence="3" type="ORF">BXY53_2096</name>
</gene>
<accession>A0A397PEW9</accession>
<dbReference type="InterPro" id="IPR052196">
    <property type="entry name" value="Bact_Kbp"/>
</dbReference>
<evidence type="ECO:0000313" key="4">
    <source>
        <dbReference type="Proteomes" id="UP000266273"/>
    </source>
</evidence>
<evidence type="ECO:0000256" key="1">
    <source>
        <dbReference type="SAM" id="MobiDB-lite"/>
    </source>
</evidence>
<dbReference type="RefSeq" id="WP_119061920.1">
    <property type="nucleotide sequence ID" value="NZ_QXDF01000002.1"/>
</dbReference>
<dbReference type="InterPro" id="IPR036779">
    <property type="entry name" value="LysM_dom_sf"/>
</dbReference>
<reference evidence="3 4" key="1">
    <citation type="submission" date="2018-08" db="EMBL/GenBank/DDBJ databases">
        <title>Genomic Encyclopedia of Archaeal and Bacterial Type Strains, Phase II (KMG-II): from individual species to whole genera.</title>
        <authorList>
            <person name="Goeker M."/>
        </authorList>
    </citation>
    <scope>NUCLEOTIDE SEQUENCE [LARGE SCALE GENOMIC DNA]</scope>
    <source>
        <strain evidence="3 4">DSM 5002</strain>
    </source>
</reference>
<dbReference type="Gene3D" id="3.30.420.430">
    <property type="match status" value="1"/>
</dbReference>
<sequence length="388" mass="42025">MDWFGRVLLLALLVAAGIATWALFDGESWWRSQTGELAVETAGPTVESPLPTERNTQKQPEAADKGPSRPAFDIVRVEDSGEVVIAGVAPAGWTVRVETPERVIGKVKAGFDGSWVLLPEAPLPAGDHSLSVTALAPDGSETVRGAERVAVSVSPESAPAVVALSQDNQPTRILQSGQPVAIATESLKSAEQRTITFSAVDYEDKQQTGRLYLSGTAAPGARIALYLDNRFIGSTQAEVDGSWAFALTDILDGGQHLLRADHVDLDRGDVLSRAEVRFNPEAVTVASVQGGETRMARSTEDSIAQEQRLSKPIDEGEATPAETASADARQPKEPRKSAIIVKRGDTLWHIAEEHYGSGVRYTKIFRNNREQIRNPHRIYPGQHFELPR</sequence>
<proteinExistence type="predicted"/>
<evidence type="ECO:0000259" key="2">
    <source>
        <dbReference type="PROSITE" id="PS51782"/>
    </source>
</evidence>
<feature type="domain" description="LysM" evidence="2">
    <location>
        <begin position="337"/>
        <end position="386"/>
    </location>
</feature>
<protein>
    <submittedName>
        <fullName evidence="3">Nucleoid-associated protein YgaU</fullName>
    </submittedName>
</protein>
<dbReference type="CDD" id="cd00118">
    <property type="entry name" value="LysM"/>
    <property type="match status" value="1"/>
</dbReference>
<dbReference type="PROSITE" id="PS51782">
    <property type="entry name" value="LYSM"/>
    <property type="match status" value="1"/>
</dbReference>
<dbReference type="AlphaFoldDB" id="A0A397PEW9"/>
<dbReference type="PANTHER" id="PTHR34700:SF4">
    <property type="entry name" value="PHAGE-LIKE ELEMENT PBSX PROTEIN XKDP"/>
    <property type="match status" value="1"/>
</dbReference>
<dbReference type="Proteomes" id="UP000266273">
    <property type="component" value="Unassembled WGS sequence"/>
</dbReference>
<feature type="region of interest" description="Disordered" evidence="1">
    <location>
        <begin position="41"/>
        <end position="70"/>
    </location>
</feature>
<name>A0A397PEW9_9HYPH</name>
<evidence type="ECO:0000313" key="3">
    <source>
        <dbReference type="EMBL" id="RIA47542.1"/>
    </source>
</evidence>
<dbReference type="Pfam" id="PF01476">
    <property type="entry name" value="LysM"/>
    <property type="match status" value="1"/>
</dbReference>
<dbReference type="EMBL" id="QXDF01000002">
    <property type="protein sequence ID" value="RIA47542.1"/>
    <property type="molecule type" value="Genomic_DNA"/>
</dbReference>
<comment type="caution">
    <text evidence="3">The sequence shown here is derived from an EMBL/GenBank/DDBJ whole genome shotgun (WGS) entry which is preliminary data.</text>
</comment>
<dbReference type="SUPFAM" id="SSF54106">
    <property type="entry name" value="LysM domain"/>
    <property type="match status" value="1"/>
</dbReference>
<feature type="region of interest" description="Disordered" evidence="1">
    <location>
        <begin position="289"/>
        <end position="337"/>
    </location>
</feature>
<dbReference type="PANTHER" id="PTHR34700">
    <property type="entry name" value="POTASSIUM BINDING PROTEIN KBP"/>
    <property type="match status" value="1"/>
</dbReference>
<dbReference type="InterPro" id="IPR018392">
    <property type="entry name" value="LysM"/>
</dbReference>